<sequence length="183" mass="20288">MTDLEATRKNPEAQFFDILSGTRAVMLGLSEAGNQMQPNHLQPMAPQTGPDERVVWFFTKTGSDLARAVMQKSRSRAQMCVVSDDHDYHASVNGHLFLERDREVVERFWSPVVSAWFENGRDDPELAVLRFEPAEAQIWASTGSGIRFAWEIAKANLTGSEPDMGEVARITFSSAGIVGEAAE</sequence>
<reference evidence="2 3" key="1">
    <citation type="submission" date="2018-05" db="EMBL/GenBank/DDBJ databases">
        <title>Genomic Encyclopedia of Type Strains, Phase IV (KMG-IV): sequencing the most valuable type-strain genomes for metagenomic binning, comparative biology and taxonomic classification.</title>
        <authorList>
            <person name="Goeker M."/>
        </authorList>
    </citation>
    <scope>NUCLEOTIDE SEQUENCE [LARGE SCALE GENOMIC DNA]</scope>
    <source>
        <strain evidence="2 3">DSM 16791</strain>
    </source>
</reference>
<feature type="domain" description="General stress protein FMN-binding split barrel" evidence="1">
    <location>
        <begin position="13"/>
        <end position="163"/>
    </location>
</feature>
<name>A0A317PQ10_9HYPH</name>
<dbReference type="InterPro" id="IPR012349">
    <property type="entry name" value="Split_barrel_FMN-bd"/>
</dbReference>
<dbReference type="Gene3D" id="2.30.110.10">
    <property type="entry name" value="Electron Transport, Fmn-binding Protein, Chain A"/>
    <property type="match status" value="1"/>
</dbReference>
<dbReference type="RefSeq" id="WP_158284923.1">
    <property type="nucleotide sequence ID" value="NZ_QGTR01000002.1"/>
</dbReference>
<dbReference type="PANTHER" id="PTHR34818:SF1">
    <property type="entry name" value="PROTEIN BLI-3"/>
    <property type="match status" value="1"/>
</dbReference>
<dbReference type="InterPro" id="IPR052917">
    <property type="entry name" value="Stress-Dev_Protein"/>
</dbReference>
<gene>
    <name evidence="2" type="ORF">DFR52_102683</name>
</gene>
<dbReference type="InterPro" id="IPR038725">
    <property type="entry name" value="YdaG_split_barrel_FMN-bd"/>
</dbReference>
<organism evidence="2 3">
    <name type="scientific">Hoeflea marina</name>
    <dbReference type="NCBI Taxonomy" id="274592"/>
    <lineage>
        <taxon>Bacteria</taxon>
        <taxon>Pseudomonadati</taxon>
        <taxon>Pseudomonadota</taxon>
        <taxon>Alphaproteobacteria</taxon>
        <taxon>Hyphomicrobiales</taxon>
        <taxon>Rhizobiaceae</taxon>
        <taxon>Hoeflea</taxon>
    </lineage>
</organism>
<protein>
    <submittedName>
        <fullName evidence="2">General stress protein 26</fullName>
    </submittedName>
</protein>
<evidence type="ECO:0000313" key="2">
    <source>
        <dbReference type="EMBL" id="PWW02018.1"/>
    </source>
</evidence>
<evidence type="ECO:0000313" key="3">
    <source>
        <dbReference type="Proteomes" id="UP000246352"/>
    </source>
</evidence>
<dbReference type="AlphaFoldDB" id="A0A317PQ10"/>
<dbReference type="EMBL" id="QGTR01000002">
    <property type="protein sequence ID" value="PWW02018.1"/>
    <property type="molecule type" value="Genomic_DNA"/>
</dbReference>
<dbReference type="SUPFAM" id="SSF50475">
    <property type="entry name" value="FMN-binding split barrel"/>
    <property type="match status" value="1"/>
</dbReference>
<dbReference type="PANTHER" id="PTHR34818">
    <property type="entry name" value="PROTEIN BLI-3"/>
    <property type="match status" value="1"/>
</dbReference>
<accession>A0A317PQ10</accession>
<proteinExistence type="predicted"/>
<dbReference type="Proteomes" id="UP000246352">
    <property type="component" value="Unassembled WGS sequence"/>
</dbReference>
<evidence type="ECO:0000259" key="1">
    <source>
        <dbReference type="Pfam" id="PF16242"/>
    </source>
</evidence>
<dbReference type="OrthoDB" id="1432662at2"/>
<dbReference type="Pfam" id="PF16242">
    <property type="entry name" value="Pyrid_ox_like"/>
    <property type="match status" value="1"/>
</dbReference>
<keyword evidence="3" id="KW-1185">Reference proteome</keyword>
<comment type="caution">
    <text evidence="2">The sequence shown here is derived from an EMBL/GenBank/DDBJ whole genome shotgun (WGS) entry which is preliminary data.</text>
</comment>